<dbReference type="RefSeq" id="WP_160618209.1">
    <property type="nucleotide sequence ID" value="NZ_CP047652.1"/>
</dbReference>
<organism evidence="5 6">
    <name type="scientific">Aristophania vespae</name>
    <dbReference type="NCBI Taxonomy" id="2697033"/>
    <lineage>
        <taxon>Bacteria</taxon>
        <taxon>Pseudomonadati</taxon>
        <taxon>Pseudomonadota</taxon>
        <taxon>Alphaproteobacteria</taxon>
        <taxon>Acetobacterales</taxon>
        <taxon>Acetobacteraceae</taxon>
        <taxon>Aristophania</taxon>
    </lineage>
</organism>
<dbReference type="AlphaFoldDB" id="A0A6P1NJU2"/>
<dbReference type="GO" id="GO:0010181">
    <property type="term" value="F:FMN binding"/>
    <property type="evidence" value="ECO:0007669"/>
    <property type="project" value="InterPro"/>
</dbReference>
<dbReference type="InterPro" id="IPR001155">
    <property type="entry name" value="OxRdtase_FMN_N"/>
</dbReference>
<dbReference type="GO" id="GO:0005829">
    <property type="term" value="C:cytosol"/>
    <property type="evidence" value="ECO:0007669"/>
    <property type="project" value="UniProtKB-ARBA"/>
</dbReference>
<dbReference type="Proteomes" id="UP000463975">
    <property type="component" value="Chromosome"/>
</dbReference>
<dbReference type="EMBL" id="CP047652">
    <property type="protein sequence ID" value="QHI95131.1"/>
    <property type="molecule type" value="Genomic_DNA"/>
</dbReference>
<comment type="cofactor">
    <cofactor evidence="1">
        <name>FMN</name>
        <dbReference type="ChEBI" id="CHEBI:58210"/>
    </cofactor>
</comment>
<dbReference type="PANTHER" id="PTHR22893">
    <property type="entry name" value="NADH OXIDOREDUCTASE-RELATED"/>
    <property type="match status" value="1"/>
</dbReference>
<evidence type="ECO:0000256" key="1">
    <source>
        <dbReference type="ARBA" id="ARBA00001917"/>
    </source>
</evidence>
<dbReference type="Gene3D" id="3.20.20.70">
    <property type="entry name" value="Aldolase class I"/>
    <property type="match status" value="1"/>
</dbReference>
<gene>
    <name evidence="5" type="ORF">GT348_01450</name>
</gene>
<name>A0A6P1NJU2_9PROT</name>
<evidence type="ECO:0000259" key="4">
    <source>
        <dbReference type="Pfam" id="PF00724"/>
    </source>
</evidence>
<keyword evidence="6" id="KW-1185">Reference proteome</keyword>
<sequence>MPNLFDPIQLGSIKTSNRVFMAPLTRGRADKNAVPTELMIEYYTQRATAGLIISEATGISRQGLGWINAPGIWNDAQIEGWKPIIKAVHDKGGKIVCQLWHMGRLVHSSITGEQPVAPSPSTAPRYIHTYEGKKPYEEARALRADELPAIVADYAKAAQNAIKAGFDGVQIHAANGYLIDEFLRDGTNHRSDQYGGSPENRMRFLREVTQAVINAVGAERVGVRLSPNGEVQGTVDSNPETVFVPAAKMLQDLGVAWLELREWKENSDFEFAEETDQPILSPKIRKVFTNPLILNQNYTAEEAKEAVASGHADGISFGRPFIANPDLVHRIKNNITWQKSEIKTWYGIEYGPKGYTDYPFAS</sequence>
<evidence type="ECO:0000313" key="6">
    <source>
        <dbReference type="Proteomes" id="UP000463975"/>
    </source>
</evidence>
<dbReference type="InterPro" id="IPR013785">
    <property type="entry name" value="Aldolase_TIM"/>
</dbReference>
<protein>
    <submittedName>
        <fullName evidence="5">Alkene reductase</fullName>
    </submittedName>
</protein>
<accession>A0A6P1NJU2</accession>
<dbReference type="CDD" id="cd02933">
    <property type="entry name" value="OYE_like_FMN"/>
    <property type="match status" value="1"/>
</dbReference>
<dbReference type="PANTHER" id="PTHR22893:SF91">
    <property type="entry name" value="NADPH DEHYDROGENASE 2-RELATED"/>
    <property type="match status" value="1"/>
</dbReference>
<comment type="similarity">
    <text evidence="2">Belongs to the NADH:flavin oxidoreductase/NADH oxidase family.</text>
</comment>
<dbReference type="Pfam" id="PF00724">
    <property type="entry name" value="Oxidored_FMN"/>
    <property type="match status" value="1"/>
</dbReference>
<dbReference type="FunFam" id="3.20.20.70:FF:000059">
    <property type="entry name" value="N-ethylmaleimide reductase, FMN-linked"/>
    <property type="match status" value="1"/>
</dbReference>
<dbReference type="GO" id="GO:0016628">
    <property type="term" value="F:oxidoreductase activity, acting on the CH-CH group of donors, NAD or NADP as acceptor"/>
    <property type="evidence" value="ECO:0007669"/>
    <property type="project" value="UniProtKB-ARBA"/>
</dbReference>
<dbReference type="InterPro" id="IPR045247">
    <property type="entry name" value="Oye-like"/>
</dbReference>
<dbReference type="SUPFAM" id="SSF51395">
    <property type="entry name" value="FMN-linked oxidoreductases"/>
    <property type="match status" value="1"/>
</dbReference>
<keyword evidence="3" id="KW-0560">Oxidoreductase</keyword>
<reference evidence="5 6" key="1">
    <citation type="submission" date="2020-01" db="EMBL/GenBank/DDBJ databases">
        <title>Genome sequencing of strain KACC 21507.</title>
        <authorList>
            <person name="Heo J."/>
            <person name="Kim S.-J."/>
            <person name="Kim J.-S."/>
            <person name="Hong S.-B."/>
            <person name="Kwon S.-W."/>
        </authorList>
    </citation>
    <scope>NUCLEOTIDE SEQUENCE [LARGE SCALE GENOMIC DNA]</scope>
    <source>
        <strain evidence="5 6">KACC 21507</strain>
    </source>
</reference>
<evidence type="ECO:0000313" key="5">
    <source>
        <dbReference type="EMBL" id="QHI95131.1"/>
    </source>
</evidence>
<evidence type="ECO:0000256" key="3">
    <source>
        <dbReference type="ARBA" id="ARBA00023002"/>
    </source>
</evidence>
<proteinExistence type="inferred from homology"/>
<feature type="domain" description="NADH:flavin oxidoreductase/NADH oxidase N-terminal" evidence="4">
    <location>
        <begin position="3"/>
        <end position="335"/>
    </location>
</feature>
<evidence type="ECO:0000256" key="2">
    <source>
        <dbReference type="ARBA" id="ARBA00005979"/>
    </source>
</evidence>
<dbReference type="KEGG" id="bomb:GT348_01450"/>